<dbReference type="EMBL" id="QGLE01000006">
    <property type="protein sequence ID" value="PWR22614.1"/>
    <property type="molecule type" value="Genomic_DNA"/>
</dbReference>
<dbReference type="OrthoDB" id="773332at2"/>
<organism evidence="1 2">
    <name type="scientific">Zavarzinia aquatilis</name>
    <dbReference type="NCBI Taxonomy" id="2211142"/>
    <lineage>
        <taxon>Bacteria</taxon>
        <taxon>Pseudomonadati</taxon>
        <taxon>Pseudomonadota</taxon>
        <taxon>Alphaproteobacteria</taxon>
        <taxon>Rhodospirillales</taxon>
        <taxon>Zavarziniaceae</taxon>
        <taxon>Zavarzinia</taxon>
    </lineage>
</organism>
<evidence type="ECO:0000313" key="1">
    <source>
        <dbReference type="EMBL" id="PWR22614.1"/>
    </source>
</evidence>
<dbReference type="AlphaFoldDB" id="A0A317E8K9"/>
<dbReference type="RefSeq" id="WP_109906094.1">
    <property type="nucleotide sequence ID" value="NZ_QGLE01000006.1"/>
</dbReference>
<protein>
    <submittedName>
        <fullName evidence="1">Uncharacterized protein</fullName>
    </submittedName>
</protein>
<reference evidence="1 2" key="1">
    <citation type="submission" date="2018-05" db="EMBL/GenBank/DDBJ databases">
        <title>Zavarzinia sp. HR-AS.</title>
        <authorList>
            <person name="Lee Y."/>
            <person name="Jeon C.O."/>
        </authorList>
    </citation>
    <scope>NUCLEOTIDE SEQUENCE [LARGE SCALE GENOMIC DNA]</scope>
    <source>
        <strain evidence="1 2">HR-AS</strain>
    </source>
</reference>
<name>A0A317E8K9_9PROT</name>
<sequence length="104" mass="11569">MIFHPRIELSRLRDIGWKHWDPIGLAHRDDVPDEAWADEYDRYLLHVVRMICHGGSKREATAYLIGIASGHMGLSSVNADAAAATSQAIADYLMSLPDGPKTVR</sequence>
<evidence type="ECO:0000313" key="2">
    <source>
        <dbReference type="Proteomes" id="UP000245461"/>
    </source>
</evidence>
<proteinExistence type="predicted"/>
<accession>A0A317E8K9</accession>
<gene>
    <name evidence="1" type="ORF">DKG74_12150</name>
</gene>
<dbReference type="Proteomes" id="UP000245461">
    <property type="component" value="Unassembled WGS sequence"/>
</dbReference>
<comment type="caution">
    <text evidence="1">The sequence shown here is derived from an EMBL/GenBank/DDBJ whole genome shotgun (WGS) entry which is preliminary data.</text>
</comment>
<keyword evidence="2" id="KW-1185">Reference proteome</keyword>